<dbReference type="SUPFAM" id="SSF89957">
    <property type="entry name" value="MTH1187/YkoF-like"/>
    <property type="match status" value="1"/>
</dbReference>
<reference evidence="1 2" key="1">
    <citation type="submission" date="2022-12" db="EMBL/GenBank/DDBJ databases">
        <title>Dasania phycosphaerae sp. nov., isolated from particulate material of the south coast of Korea.</title>
        <authorList>
            <person name="Jiang Y."/>
        </authorList>
    </citation>
    <scope>NUCLEOTIDE SEQUENCE [LARGE SCALE GENOMIC DNA]</scope>
    <source>
        <strain evidence="1 2">GY-19</strain>
    </source>
</reference>
<evidence type="ECO:0000313" key="1">
    <source>
        <dbReference type="EMBL" id="MCZ0865430.1"/>
    </source>
</evidence>
<comment type="caution">
    <text evidence="1">The sequence shown here is derived from an EMBL/GenBank/DDBJ whole genome shotgun (WGS) entry which is preliminary data.</text>
</comment>
<keyword evidence="2" id="KW-1185">Reference proteome</keyword>
<dbReference type="AlphaFoldDB" id="A0A9J6RL37"/>
<dbReference type="Gene3D" id="3.30.70.930">
    <property type="match status" value="1"/>
</dbReference>
<dbReference type="RefSeq" id="WP_258331578.1">
    <property type="nucleotide sequence ID" value="NZ_JAPTGG010000007.1"/>
</dbReference>
<evidence type="ECO:0000313" key="2">
    <source>
        <dbReference type="Proteomes" id="UP001069090"/>
    </source>
</evidence>
<dbReference type="EMBL" id="JAPTGG010000007">
    <property type="protein sequence ID" value="MCZ0865430.1"/>
    <property type="molecule type" value="Genomic_DNA"/>
</dbReference>
<name>A0A9J6RL37_9GAMM</name>
<organism evidence="1 2">
    <name type="scientific">Dasania phycosphaerae</name>
    <dbReference type="NCBI Taxonomy" id="2950436"/>
    <lineage>
        <taxon>Bacteria</taxon>
        <taxon>Pseudomonadati</taxon>
        <taxon>Pseudomonadota</taxon>
        <taxon>Gammaproteobacteria</taxon>
        <taxon>Cellvibrionales</taxon>
        <taxon>Spongiibacteraceae</taxon>
        <taxon>Dasania</taxon>
    </lineage>
</organism>
<accession>A0A9J6RL37</accession>
<sequence length="82" mass="9492">MILTAEISLYPNNENFIPPIDNFIARLNQYDDVEVKTFPTATIIMGEYDRVMDILKVEMKTHREEYGMGVFVAKFIPGYEAL</sequence>
<dbReference type="Proteomes" id="UP001069090">
    <property type="component" value="Unassembled WGS sequence"/>
</dbReference>
<proteinExistence type="predicted"/>
<gene>
    <name evidence="1" type="ORF">O0V09_09470</name>
</gene>
<dbReference type="InterPro" id="IPR029756">
    <property type="entry name" value="MTH1187/YkoF-like"/>
</dbReference>
<evidence type="ECO:0008006" key="3">
    <source>
        <dbReference type="Google" id="ProtNLM"/>
    </source>
</evidence>
<protein>
    <recommendedName>
        <fullName evidence="3">Thiamine-binding protein domain-containing protein</fullName>
    </recommendedName>
</protein>